<organism evidence="13 14">
    <name type="scientific">Pedosphaera parvula (strain Ellin514)</name>
    <dbReference type="NCBI Taxonomy" id="320771"/>
    <lineage>
        <taxon>Bacteria</taxon>
        <taxon>Pseudomonadati</taxon>
        <taxon>Verrucomicrobiota</taxon>
        <taxon>Pedosphaerae</taxon>
        <taxon>Pedosphaerales</taxon>
        <taxon>Pedosphaeraceae</taxon>
        <taxon>Pedosphaera</taxon>
    </lineage>
</organism>
<dbReference type="InterPro" id="IPR051045">
    <property type="entry name" value="TonB-dependent_transducer"/>
</dbReference>
<keyword evidence="11" id="KW-0732">Signal</keyword>
<protein>
    <submittedName>
        <fullName evidence="13">TonB family protein</fullName>
    </submittedName>
</protein>
<dbReference type="GO" id="GO:0015031">
    <property type="term" value="P:protein transport"/>
    <property type="evidence" value="ECO:0007669"/>
    <property type="project" value="UniProtKB-KW"/>
</dbReference>
<feature type="domain" description="TonB C-terminal" evidence="12">
    <location>
        <begin position="176"/>
        <end position="268"/>
    </location>
</feature>
<feature type="region of interest" description="Disordered" evidence="10">
    <location>
        <begin position="137"/>
        <end position="192"/>
    </location>
</feature>
<dbReference type="GO" id="GO:0098797">
    <property type="term" value="C:plasma membrane protein complex"/>
    <property type="evidence" value="ECO:0007669"/>
    <property type="project" value="TreeGrafter"/>
</dbReference>
<evidence type="ECO:0000256" key="2">
    <source>
        <dbReference type="ARBA" id="ARBA00006555"/>
    </source>
</evidence>
<keyword evidence="4" id="KW-1003">Cell membrane</keyword>
<dbReference type="EMBL" id="ABOX02000088">
    <property type="protein sequence ID" value="EEF57068.1"/>
    <property type="molecule type" value="Genomic_DNA"/>
</dbReference>
<evidence type="ECO:0000256" key="10">
    <source>
        <dbReference type="SAM" id="MobiDB-lite"/>
    </source>
</evidence>
<reference evidence="13 14" key="1">
    <citation type="journal article" date="2011" name="J. Bacteriol.">
        <title>Genome sequence of 'Pedosphaera parvula' Ellin514, an aerobic Verrucomicrobial isolate from pasture soil.</title>
        <authorList>
            <person name="Kant R."/>
            <person name="van Passel M.W."/>
            <person name="Sangwan P."/>
            <person name="Palva A."/>
            <person name="Lucas S."/>
            <person name="Copeland A."/>
            <person name="Lapidus A."/>
            <person name="Glavina Del Rio T."/>
            <person name="Dalin E."/>
            <person name="Tice H."/>
            <person name="Bruce D."/>
            <person name="Goodwin L."/>
            <person name="Pitluck S."/>
            <person name="Chertkov O."/>
            <person name="Larimer F.W."/>
            <person name="Land M.L."/>
            <person name="Hauser L."/>
            <person name="Brettin T.S."/>
            <person name="Detter J.C."/>
            <person name="Han S."/>
            <person name="de Vos W.M."/>
            <person name="Janssen P.H."/>
            <person name="Smidt H."/>
        </authorList>
    </citation>
    <scope>NUCLEOTIDE SEQUENCE [LARGE SCALE GENOMIC DNA]</scope>
    <source>
        <strain evidence="13 14">Ellin514</strain>
    </source>
</reference>
<evidence type="ECO:0000313" key="14">
    <source>
        <dbReference type="Proteomes" id="UP000003688"/>
    </source>
</evidence>
<sequence length="268" mass="28465" precursor="true">MKMDFKRSLVVAIALHALLALAVAAYSIHLARSNDEGKFRDVEVSLVTGFPGESSETPATAAKVAAVPKPVEAPKEIKPVSVPPPKPSLEPPVVPRPVLPAPIAKPEMSEPVVELTSQIVTPPEPVVQAANTAHIASAPPEASVETAPVTAPSGSTAAEGSAASQATTPTANKGVMTQAFPRGRRSPAPDYPVTAKRRRHEGLVVLRVQVDAKGRPTQVEVKESSGFAELDEAAVETVRRRWEFEPARLNDVPVESEVDQPVQFTLER</sequence>
<dbReference type="AlphaFoldDB" id="B9XSV9"/>
<feature type="chain" id="PRO_5002893424" evidence="11">
    <location>
        <begin position="23"/>
        <end position="268"/>
    </location>
</feature>
<dbReference type="GO" id="GO:0031992">
    <property type="term" value="F:energy transducer activity"/>
    <property type="evidence" value="ECO:0007669"/>
    <property type="project" value="TreeGrafter"/>
</dbReference>
<evidence type="ECO:0000256" key="11">
    <source>
        <dbReference type="SAM" id="SignalP"/>
    </source>
</evidence>
<dbReference type="InterPro" id="IPR037682">
    <property type="entry name" value="TonB_C"/>
</dbReference>
<dbReference type="PANTHER" id="PTHR33446">
    <property type="entry name" value="PROTEIN TONB-RELATED"/>
    <property type="match status" value="1"/>
</dbReference>
<dbReference type="InterPro" id="IPR006260">
    <property type="entry name" value="TonB/TolA_C"/>
</dbReference>
<keyword evidence="3" id="KW-0813">Transport</keyword>
<comment type="caution">
    <text evidence="13">The sequence shown here is derived from an EMBL/GenBank/DDBJ whole genome shotgun (WGS) entry which is preliminary data.</text>
</comment>
<keyword evidence="8" id="KW-1133">Transmembrane helix</keyword>
<dbReference type="RefSeq" id="WP_007418892.1">
    <property type="nucleotide sequence ID" value="NZ_ABOX02000088.1"/>
</dbReference>
<keyword evidence="9" id="KW-0472">Membrane</keyword>
<name>B9XSV9_PEDPL</name>
<evidence type="ECO:0000256" key="9">
    <source>
        <dbReference type="ARBA" id="ARBA00023136"/>
    </source>
</evidence>
<dbReference type="Gene3D" id="3.30.1150.10">
    <property type="match status" value="1"/>
</dbReference>
<dbReference type="PROSITE" id="PS52015">
    <property type="entry name" value="TONB_CTD"/>
    <property type="match status" value="1"/>
</dbReference>
<proteinExistence type="inferred from homology"/>
<evidence type="ECO:0000259" key="12">
    <source>
        <dbReference type="PROSITE" id="PS52015"/>
    </source>
</evidence>
<dbReference type="OrthoDB" id="192928at2"/>
<evidence type="ECO:0000256" key="3">
    <source>
        <dbReference type="ARBA" id="ARBA00022448"/>
    </source>
</evidence>
<evidence type="ECO:0000256" key="6">
    <source>
        <dbReference type="ARBA" id="ARBA00022692"/>
    </source>
</evidence>
<evidence type="ECO:0000256" key="1">
    <source>
        <dbReference type="ARBA" id="ARBA00004383"/>
    </source>
</evidence>
<evidence type="ECO:0000256" key="7">
    <source>
        <dbReference type="ARBA" id="ARBA00022927"/>
    </source>
</evidence>
<feature type="compositionally biased region" description="Low complexity" evidence="10">
    <location>
        <begin position="150"/>
        <end position="168"/>
    </location>
</feature>
<dbReference type="STRING" id="320771.Cflav_PD0103"/>
<evidence type="ECO:0000256" key="4">
    <source>
        <dbReference type="ARBA" id="ARBA00022475"/>
    </source>
</evidence>
<dbReference type="SUPFAM" id="SSF74653">
    <property type="entry name" value="TolA/TonB C-terminal domain"/>
    <property type="match status" value="1"/>
</dbReference>
<gene>
    <name evidence="13" type="ORF">Cflav_PD0103</name>
</gene>
<evidence type="ECO:0000256" key="5">
    <source>
        <dbReference type="ARBA" id="ARBA00022519"/>
    </source>
</evidence>
<evidence type="ECO:0000313" key="13">
    <source>
        <dbReference type="EMBL" id="EEF57068.1"/>
    </source>
</evidence>
<feature type="signal peptide" evidence="11">
    <location>
        <begin position="1"/>
        <end position="22"/>
    </location>
</feature>
<dbReference type="Pfam" id="PF03544">
    <property type="entry name" value="TonB_C"/>
    <property type="match status" value="1"/>
</dbReference>
<keyword evidence="7" id="KW-0653">Protein transport</keyword>
<keyword evidence="5" id="KW-0997">Cell inner membrane</keyword>
<dbReference type="Proteomes" id="UP000003688">
    <property type="component" value="Unassembled WGS sequence"/>
</dbReference>
<evidence type="ECO:0000256" key="8">
    <source>
        <dbReference type="ARBA" id="ARBA00022989"/>
    </source>
</evidence>
<dbReference type="PANTHER" id="PTHR33446:SF2">
    <property type="entry name" value="PROTEIN TONB"/>
    <property type="match status" value="1"/>
</dbReference>
<accession>B9XSV9</accession>
<dbReference type="NCBIfam" id="TIGR01352">
    <property type="entry name" value="tonB_Cterm"/>
    <property type="match status" value="1"/>
</dbReference>
<comment type="subcellular location">
    <subcellularLocation>
        <location evidence="1">Cell inner membrane</location>
        <topology evidence="1">Single-pass membrane protein</topology>
        <orientation evidence="1">Periplasmic side</orientation>
    </subcellularLocation>
</comment>
<keyword evidence="6" id="KW-0812">Transmembrane</keyword>
<comment type="similarity">
    <text evidence="2">Belongs to the TonB family.</text>
</comment>
<keyword evidence="14" id="KW-1185">Reference proteome</keyword>
<dbReference type="GO" id="GO:0055085">
    <property type="term" value="P:transmembrane transport"/>
    <property type="evidence" value="ECO:0007669"/>
    <property type="project" value="InterPro"/>
</dbReference>